<reference evidence="3" key="1">
    <citation type="journal article" date="2019" name="Int. J. Syst. Evol. Microbiol.">
        <title>The Global Catalogue of Microorganisms (GCM) 10K type strain sequencing project: providing services to taxonomists for standard genome sequencing and annotation.</title>
        <authorList>
            <consortium name="The Broad Institute Genomics Platform"/>
            <consortium name="The Broad Institute Genome Sequencing Center for Infectious Disease"/>
            <person name="Wu L."/>
            <person name="Ma J."/>
        </authorList>
    </citation>
    <scope>NUCLEOTIDE SEQUENCE [LARGE SCALE GENOMIC DNA]</scope>
    <source>
        <strain evidence="3">JCM 4957</strain>
    </source>
</reference>
<accession>A0ABQ2Z5B1</accession>
<feature type="compositionally biased region" description="Basic and acidic residues" evidence="1">
    <location>
        <begin position="1"/>
        <end position="13"/>
    </location>
</feature>
<sequence>MTAHEDVPYREQRVAPPGDLRQHTDEAGIPEFTGTCPVCHGSNVFALPRLSPGTVLKGWPWRRNGGPVAPDPEQHRMDCECPVTHPQDPLEHGGCGAWWTVVVRPAAPQGS</sequence>
<proteinExistence type="predicted"/>
<dbReference type="EMBL" id="BMWE01000001">
    <property type="protein sequence ID" value="GGY04959.1"/>
    <property type="molecule type" value="Genomic_DNA"/>
</dbReference>
<feature type="region of interest" description="Disordered" evidence="1">
    <location>
        <begin position="1"/>
        <end position="28"/>
    </location>
</feature>
<protein>
    <submittedName>
        <fullName evidence="2">Uncharacterized protein</fullName>
    </submittedName>
</protein>
<comment type="caution">
    <text evidence="2">The sequence shown here is derived from an EMBL/GenBank/DDBJ whole genome shotgun (WGS) entry which is preliminary data.</text>
</comment>
<dbReference type="RefSeq" id="WP_190196086.1">
    <property type="nucleotide sequence ID" value="NZ_BMWE01000001.1"/>
</dbReference>
<organism evidence="2 3">
    <name type="scientific">Streptomyces djakartensis</name>
    <dbReference type="NCBI Taxonomy" id="68193"/>
    <lineage>
        <taxon>Bacteria</taxon>
        <taxon>Bacillati</taxon>
        <taxon>Actinomycetota</taxon>
        <taxon>Actinomycetes</taxon>
        <taxon>Kitasatosporales</taxon>
        <taxon>Streptomycetaceae</taxon>
        <taxon>Streptomyces</taxon>
    </lineage>
</organism>
<name>A0ABQ2Z5B1_9ACTN</name>
<evidence type="ECO:0000313" key="3">
    <source>
        <dbReference type="Proteomes" id="UP000653308"/>
    </source>
</evidence>
<evidence type="ECO:0000313" key="2">
    <source>
        <dbReference type="EMBL" id="GGY04959.1"/>
    </source>
</evidence>
<dbReference type="Proteomes" id="UP000653308">
    <property type="component" value="Unassembled WGS sequence"/>
</dbReference>
<gene>
    <name evidence="2" type="ORF">GCM10010384_06560</name>
</gene>
<feature type="region of interest" description="Disordered" evidence="1">
    <location>
        <begin position="56"/>
        <end position="75"/>
    </location>
</feature>
<keyword evidence="3" id="KW-1185">Reference proteome</keyword>
<evidence type="ECO:0000256" key="1">
    <source>
        <dbReference type="SAM" id="MobiDB-lite"/>
    </source>
</evidence>